<dbReference type="Gene3D" id="1.10.555.10">
    <property type="entry name" value="Rho GTPase activation protein"/>
    <property type="match status" value="1"/>
</dbReference>
<keyword evidence="3" id="KW-0472">Membrane</keyword>
<feature type="region of interest" description="Disordered" evidence="2">
    <location>
        <begin position="772"/>
        <end position="803"/>
    </location>
</feature>
<dbReference type="SUPFAM" id="SSF48350">
    <property type="entry name" value="GTPase activation domain, GAP"/>
    <property type="match status" value="1"/>
</dbReference>
<dbReference type="GO" id="GO:0007165">
    <property type="term" value="P:signal transduction"/>
    <property type="evidence" value="ECO:0007669"/>
    <property type="project" value="InterPro"/>
</dbReference>
<keyword evidence="6" id="KW-1185">Reference proteome</keyword>
<protein>
    <recommendedName>
        <fullName evidence="4">Rho-GAP domain-containing protein</fullName>
    </recommendedName>
</protein>
<evidence type="ECO:0000313" key="5">
    <source>
        <dbReference type="EMBL" id="KAG2179463.1"/>
    </source>
</evidence>
<reference evidence="5" key="1">
    <citation type="submission" date="2020-12" db="EMBL/GenBank/DDBJ databases">
        <title>Metabolic potential, ecology and presence of endohyphal bacteria is reflected in genomic diversity of Mucoromycotina.</title>
        <authorList>
            <person name="Muszewska A."/>
            <person name="Okrasinska A."/>
            <person name="Steczkiewicz K."/>
            <person name="Drgas O."/>
            <person name="Orlowska M."/>
            <person name="Perlinska-Lenart U."/>
            <person name="Aleksandrzak-Piekarczyk T."/>
            <person name="Szatraj K."/>
            <person name="Zielenkiewicz U."/>
            <person name="Pilsyk S."/>
            <person name="Malc E."/>
            <person name="Mieczkowski P."/>
            <person name="Kruszewska J.S."/>
            <person name="Biernat P."/>
            <person name="Pawlowska J."/>
        </authorList>
    </citation>
    <scope>NUCLEOTIDE SEQUENCE</scope>
    <source>
        <strain evidence="5">WA0000051536</strain>
    </source>
</reference>
<evidence type="ECO:0000256" key="3">
    <source>
        <dbReference type="SAM" id="Phobius"/>
    </source>
</evidence>
<sequence>MNVVAPAGAESRNNSQVQRSFRRWWKKVTNKNQPVPYPGHMAPRNQKHGIFGVALPQSIRYARANISYIDDESGERLTGYIPIIIAKCGSHLKEEGLQVEGIFRLSGSAKRVKELEQIFDSPEQQWGATLSWDGYTVHDSANILRRFLNFLPNPVITHQLYQPFRDVMSDKSKKSTQERISAFQTLIERLPLPHQFLLLYLLDMLSIFASNDEVNRMNASNLAAVFTPGMLSHPSHDLHPVQYKISQRVVEFLIEFHMCFHMPHATALHKDPVMHPTAAHMILPPQPNTPQEVVLNEPDMLKKKTSSGTLGSQRSAKTITQQNHMPPVSPSTSFVTADQLSLSIAPSFISTADEPATPRSEVAGQIGSYASSPKPTSPPGSVKTITPKASPISLSTSRNGEREMASVPEHQEGIDKTIAHNRGRDFTVSFMGVPTSYYAMFTAIGPIFIYEMYRFFNGGAIESIVFFSALSSFFALLVFGMEHEREIDEKQSVTPATTPDIEEKTLVEEHGHTSLLRTSMSSLSSSVMYDSPKTQDGFHEWDSLNRRSTGADSGYVTLAGSRELHSEYGNTQVIEPTSIKSVFRDSEGRYLSSNPPYPVAAGDFSKPDEIDLISGEEEEEGSDEADESEDECESIWLFDNASIAEDQAAEQAMLQNKEIMAEWKDLLTRSWKTDIGTSQKKVAFVPSSENSLIEDTEAASILTVSSRFNEEIQDDIATPNSDDEDEVIADDIDPDQLYRMWDRIQQQITEDEKLALKLQLEEEAAEAKRQYELNTLNPFLNDDKSATSSNQTTPRPPPAQQKN</sequence>
<evidence type="ECO:0000256" key="1">
    <source>
        <dbReference type="ARBA" id="ARBA00022468"/>
    </source>
</evidence>
<proteinExistence type="predicted"/>
<dbReference type="AlphaFoldDB" id="A0A8H7PSP3"/>
<keyword evidence="3" id="KW-1133">Transmembrane helix</keyword>
<accession>A0A8H7PSP3</accession>
<dbReference type="OrthoDB" id="3196451at2759"/>
<dbReference type="SMART" id="SM00324">
    <property type="entry name" value="RhoGAP"/>
    <property type="match status" value="1"/>
</dbReference>
<dbReference type="InterPro" id="IPR008936">
    <property type="entry name" value="Rho_GTPase_activation_prot"/>
</dbReference>
<dbReference type="GO" id="GO:0005096">
    <property type="term" value="F:GTPase activator activity"/>
    <property type="evidence" value="ECO:0007669"/>
    <property type="project" value="UniProtKB-KW"/>
</dbReference>
<feature type="domain" description="Rho-GAP" evidence="4">
    <location>
        <begin position="75"/>
        <end position="261"/>
    </location>
</feature>
<feature type="transmembrane region" description="Helical" evidence="3">
    <location>
        <begin position="460"/>
        <end position="481"/>
    </location>
</feature>
<organism evidence="5 6">
    <name type="scientific">Umbelopsis vinacea</name>
    <dbReference type="NCBI Taxonomy" id="44442"/>
    <lineage>
        <taxon>Eukaryota</taxon>
        <taxon>Fungi</taxon>
        <taxon>Fungi incertae sedis</taxon>
        <taxon>Mucoromycota</taxon>
        <taxon>Mucoromycotina</taxon>
        <taxon>Umbelopsidomycetes</taxon>
        <taxon>Umbelopsidales</taxon>
        <taxon>Umbelopsidaceae</taxon>
        <taxon>Umbelopsis</taxon>
    </lineage>
</organism>
<dbReference type="GO" id="GO:0060237">
    <property type="term" value="P:regulation of fungal-type cell wall organization"/>
    <property type="evidence" value="ECO:0007669"/>
    <property type="project" value="TreeGrafter"/>
</dbReference>
<evidence type="ECO:0000256" key="2">
    <source>
        <dbReference type="SAM" id="MobiDB-lite"/>
    </source>
</evidence>
<dbReference type="GO" id="GO:0005938">
    <property type="term" value="C:cell cortex"/>
    <property type="evidence" value="ECO:0007669"/>
    <property type="project" value="TreeGrafter"/>
</dbReference>
<feature type="transmembrane region" description="Helical" evidence="3">
    <location>
        <begin position="436"/>
        <end position="453"/>
    </location>
</feature>
<dbReference type="Pfam" id="PF00620">
    <property type="entry name" value="RhoGAP"/>
    <property type="match status" value="1"/>
</dbReference>
<dbReference type="PROSITE" id="PS50238">
    <property type="entry name" value="RHOGAP"/>
    <property type="match status" value="1"/>
</dbReference>
<gene>
    <name evidence="5" type="ORF">INT44_006309</name>
</gene>
<dbReference type="InterPro" id="IPR000198">
    <property type="entry name" value="RhoGAP_dom"/>
</dbReference>
<dbReference type="EMBL" id="JAEPRA010000010">
    <property type="protein sequence ID" value="KAG2179463.1"/>
    <property type="molecule type" value="Genomic_DNA"/>
</dbReference>
<evidence type="ECO:0000313" key="6">
    <source>
        <dbReference type="Proteomes" id="UP000612746"/>
    </source>
</evidence>
<name>A0A8H7PSP3_9FUNG</name>
<feature type="region of interest" description="Disordered" evidence="2">
    <location>
        <begin position="351"/>
        <end position="408"/>
    </location>
</feature>
<feature type="region of interest" description="Disordered" evidence="2">
    <location>
        <begin position="302"/>
        <end position="333"/>
    </location>
</feature>
<evidence type="ECO:0000259" key="4">
    <source>
        <dbReference type="PROSITE" id="PS50238"/>
    </source>
</evidence>
<keyword evidence="1" id="KW-0343">GTPase activation</keyword>
<feature type="compositionally biased region" description="Pro residues" evidence="2">
    <location>
        <begin position="794"/>
        <end position="803"/>
    </location>
</feature>
<dbReference type="PANTHER" id="PTHR15228:SF25">
    <property type="entry name" value="F-BAR DOMAIN-CONTAINING PROTEIN"/>
    <property type="match status" value="1"/>
</dbReference>
<feature type="compositionally biased region" description="Basic and acidic residues" evidence="2">
    <location>
        <begin position="399"/>
        <end position="408"/>
    </location>
</feature>
<keyword evidence="3" id="KW-0812">Transmembrane</keyword>
<dbReference type="InterPro" id="IPR051025">
    <property type="entry name" value="RhoGAP"/>
</dbReference>
<dbReference type="PANTHER" id="PTHR15228">
    <property type="entry name" value="SPERMATHECAL PHYSIOLOGY VARIANT"/>
    <property type="match status" value="1"/>
</dbReference>
<feature type="compositionally biased region" description="Polar residues" evidence="2">
    <location>
        <begin position="306"/>
        <end position="333"/>
    </location>
</feature>
<comment type="caution">
    <text evidence="5">The sequence shown here is derived from an EMBL/GenBank/DDBJ whole genome shotgun (WGS) entry which is preliminary data.</text>
</comment>
<dbReference type="Proteomes" id="UP000612746">
    <property type="component" value="Unassembled WGS sequence"/>
</dbReference>